<evidence type="ECO:0000256" key="2">
    <source>
        <dbReference type="ARBA" id="ARBA00024035"/>
    </source>
</evidence>
<feature type="domain" description="S-adenosyl-l-methionine hydroxide adenosyltransferase C-terminal" evidence="4">
    <location>
        <begin position="175"/>
        <end position="263"/>
    </location>
</feature>
<evidence type="ECO:0000313" key="6">
    <source>
        <dbReference type="Proteomes" id="UP000422108"/>
    </source>
</evidence>
<dbReference type="InterPro" id="IPR023227">
    <property type="entry name" value="SAM_OH_AdoTrfase_C_sf"/>
</dbReference>
<protein>
    <recommendedName>
        <fullName evidence="7">SAM-dependent chlorinase/fluorinase</fullName>
    </recommendedName>
</protein>
<evidence type="ECO:0000259" key="3">
    <source>
        <dbReference type="Pfam" id="PF01887"/>
    </source>
</evidence>
<dbReference type="Proteomes" id="UP000422108">
    <property type="component" value="Chromosome"/>
</dbReference>
<dbReference type="InterPro" id="IPR023228">
    <property type="entry name" value="SAM_OH_AdoTrfase_N_sf"/>
</dbReference>
<dbReference type="RefSeq" id="WP_155310146.1">
    <property type="nucleotide sequence ID" value="NZ_AP021879.1"/>
</dbReference>
<dbReference type="Gene3D" id="2.40.30.90">
    <property type="entry name" value="Bacterial fluorinating enzyme like"/>
    <property type="match status" value="1"/>
</dbReference>
<dbReference type="PANTHER" id="PTHR35092">
    <property type="entry name" value="CHLORINASE MJ1651"/>
    <property type="match status" value="1"/>
</dbReference>
<dbReference type="PANTHER" id="PTHR35092:SF1">
    <property type="entry name" value="CHLORINASE MJ1651"/>
    <property type="match status" value="1"/>
</dbReference>
<dbReference type="InterPro" id="IPR046470">
    <property type="entry name" value="SAM_HAT_C"/>
</dbReference>
<name>A0A5K8A8M1_9BACT</name>
<reference evidence="5 6" key="1">
    <citation type="submission" date="2019-11" db="EMBL/GenBank/DDBJ databases">
        <title>Comparative genomics of hydrocarbon-degrading Desulfosarcina strains.</title>
        <authorList>
            <person name="Watanabe M."/>
            <person name="Kojima H."/>
            <person name="Fukui M."/>
        </authorList>
    </citation>
    <scope>NUCLEOTIDE SEQUENCE [LARGE SCALE GENOMIC DNA]</scope>
    <source>
        <strain evidence="6">oXyS1</strain>
    </source>
</reference>
<dbReference type="PIRSF" id="PIRSF006779">
    <property type="entry name" value="UCP006779"/>
    <property type="match status" value="1"/>
</dbReference>
<dbReference type="AlphaFoldDB" id="A0A5K8A8M1"/>
<keyword evidence="6" id="KW-1185">Reference proteome</keyword>
<dbReference type="InterPro" id="IPR046469">
    <property type="entry name" value="SAM_HAT_N"/>
</dbReference>
<feature type="domain" description="S-adenosyl-l-methionine hydroxide adenosyltransferase N-terminal" evidence="3">
    <location>
        <begin position="4"/>
        <end position="149"/>
    </location>
</feature>
<organism evidence="5 6">
    <name type="scientific">Desulfosarcina ovata subsp. ovata</name>
    <dbReference type="NCBI Taxonomy" id="2752305"/>
    <lineage>
        <taxon>Bacteria</taxon>
        <taxon>Pseudomonadati</taxon>
        <taxon>Thermodesulfobacteriota</taxon>
        <taxon>Desulfobacteria</taxon>
        <taxon>Desulfobacterales</taxon>
        <taxon>Desulfosarcinaceae</taxon>
        <taxon>Desulfosarcina</taxon>
    </lineage>
</organism>
<dbReference type="EMBL" id="AP021879">
    <property type="protein sequence ID" value="BBO88885.1"/>
    <property type="molecule type" value="Genomic_DNA"/>
</dbReference>
<evidence type="ECO:0000259" key="4">
    <source>
        <dbReference type="Pfam" id="PF20257"/>
    </source>
</evidence>
<keyword evidence="1" id="KW-0949">S-adenosyl-L-methionine</keyword>
<dbReference type="Gene3D" id="3.40.50.10790">
    <property type="entry name" value="S-adenosyl-l-methionine hydroxide adenosyltransferase, N-terminal"/>
    <property type="match status" value="1"/>
</dbReference>
<dbReference type="Pfam" id="PF20257">
    <property type="entry name" value="SAM_HAT_C"/>
    <property type="match status" value="1"/>
</dbReference>
<evidence type="ECO:0000256" key="1">
    <source>
        <dbReference type="ARBA" id="ARBA00022691"/>
    </source>
</evidence>
<dbReference type="SUPFAM" id="SSF102522">
    <property type="entry name" value="Bacterial fluorinating enzyme, N-terminal domain"/>
    <property type="match status" value="1"/>
</dbReference>
<comment type="similarity">
    <text evidence="2">Belongs to the SAM hydrolase / SAM-dependent halogenase family.</text>
</comment>
<proteinExistence type="inferred from homology"/>
<gene>
    <name evidence="5" type="ORF">DSCOOX_20650</name>
</gene>
<evidence type="ECO:0000313" key="5">
    <source>
        <dbReference type="EMBL" id="BBO88885.1"/>
    </source>
</evidence>
<sequence>MSLITLLTDFGLRDEYVGVMKGVVASIHPRATVVDITHGIDPQDVTHGAYVLAAAYTYFPAGSVHVAVIDPGVGGKRRILAVECGGHRFVAPDNGLLDRVLADRPAASAVYVENQRHFLKPVSRTFHGRDIFAPVAAHLAAGRGLDELGPPVDRPQLVRGIVPGSRFKGAACLEGSVVAADHFGNLLTTIHASDIARLVGRSDRKQVMVHVGGQAIHGIASSYDSVPPLTPLAIIGSRGLLEISINGGNAQQWLGAAKRDPVRVDVHRCRTGPET</sequence>
<evidence type="ECO:0008006" key="7">
    <source>
        <dbReference type="Google" id="ProtNLM"/>
    </source>
</evidence>
<dbReference type="Pfam" id="PF01887">
    <property type="entry name" value="SAM_HAT_N"/>
    <property type="match status" value="1"/>
</dbReference>
<dbReference type="InterPro" id="IPR002747">
    <property type="entry name" value="SAM_OH_AdoTrfase"/>
</dbReference>
<dbReference type="SUPFAM" id="SSF101852">
    <property type="entry name" value="Bacterial fluorinating enzyme, C-terminal domain"/>
    <property type="match status" value="1"/>
</dbReference>
<accession>A0A5K8A8M1</accession>